<evidence type="ECO:0000259" key="4">
    <source>
        <dbReference type="Pfam" id="PF00881"/>
    </source>
</evidence>
<dbReference type="OrthoDB" id="9773807at2"/>
<dbReference type="PANTHER" id="PTHR23026:SF90">
    <property type="entry name" value="IODOTYROSINE DEIODINASE 1"/>
    <property type="match status" value="1"/>
</dbReference>
<dbReference type="Proteomes" id="UP000197535">
    <property type="component" value="Unassembled WGS sequence"/>
</dbReference>
<dbReference type="GO" id="GO:0016491">
    <property type="term" value="F:oxidoreductase activity"/>
    <property type="evidence" value="ECO:0007669"/>
    <property type="project" value="UniProtKB-KW"/>
</dbReference>
<gene>
    <name evidence="5" type="ORF">AYR66_03010</name>
</gene>
<reference evidence="5 6" key="1">
    <citation type="submission" date="2016-02" db="EMBL/GenBank/DDBJ databases">
        <authorList>
            <person name="Wen L."/>
            <person name="He K."/>
            <person name="Yang H."/>
        </authorList>
    </citation>
    <scope>NUCLEOTIDE SEQUENCE [LARGE SCALE GENOMIC DNA]</scope>
    <source>
        <strain evidence="5 6">TSA40</strain>
    </source>
</reference>
<keyword evidence="1" id="KW-0285">Flavoprotein</keyword>
<keyword evidence="3" id="KW-0560">Oxidoreductase</keyword>
<sequence length="248" mass="28087">MNSYSCSMADAFSRVMNARRSVRAYLPDPVDTALIEDILKSAQRAPSGNNIQPWRVHVLTGDVRRQVVDAVRTAFDAADGSHQSEYHYYPSEFFDPYLARRRKVGWDLYNQLGIRKGDSERMHAQHRKNFTFLGAPVGLMFTIDRRMRQGSWLDYGMFLQSVMLAARARGLATCAQAAWNDYHRIISDILQFAPQEQLVCGMSLGYADPHAPENAVDTERAALEEFVVFHEQHATSRVSEPQLAGEDA</sequence>
<dbReference type="InterPro" id="IPR000415">
    <property type="entry name" value="Nitroreductase-like"/>
</dbReference>
<dbReference type="RefSeq" id="WP_088710732.1">
    <property type="nucleotide sequence ID" value="NZ_LSTO01000023.1"/>
</dbReference>
<dbReference type="CDD" id="cd02136">
    <property type="entry name" value="PnbA_NfnB-like"/>
    <property type="match status" value="1"/>
</dbReference>
<dbReference type="AlphaFoldDB" id="A0A254T624"/>
<evidence type="ECO:0000313" key="6">
    <source>
        <dbReference type="Proteomes" id="UP000197535"/>
    </source>
</evidence>
<dbReference type="EMBL" id="LSTO01000023">
    <property type="protein sequence ID" value="OWW18110.1"/>
    <property type="molecule type" value="Genomic_DNA"/>
</dbReference>
<dbReference type="Pfam" id="PF00881">
    <property type="entry name" value="Nitroreductase"/>
    <property type="match status" value="1"/>
</dbReference>
<dbReference type="InterPro" id="IPR029479">
    <property type="entry name" value="Nitroreductase"/>
</dbReference>
<evidence type="ECO:0000256" key="2">
    <source>
        <dbReference type="ARBA" id="ARBA00022643"/>
    </source>
</evidence>
<name>A0A254T624_9BURK</name>
<protein>
    <submittedName>
        <fullName evidence="5">Nitroreductase</fullName>
    </submittedName>
</protein>
<evidence type="ECO:0000256" key="1">
    <source>
        <dbReference type="ARBA" id="ARBA00022630"/>
    </source>
</evidence>
<feature type="domain" description="Nitroreductase" evidence="4">
    <location>
        <begin position="18"/>
        <end position="206"/>
    </location>
</feature>
<comment type="caution">
    <text evidence="5">The sequence shown here is derived from an EMBL/GenBank/DDBJ whole genome shotgun (WGS) entry which is preliminary data.</text>
</comment>
<evidence type="ECO:0000256" key="3">
    <source>
        <dbReference type="ARBA" id="ARBA00023002"/>
    </source>
</evidence>
<organism evidence="5 6">
    <name type="scientific">Noviherbaspirillum denitrificans</name>
    <dbReference type="NCBI Taxonomy" id="1968433"/>
    <lineage>
        <taxon>Bacteria</taxon>
        <taxon>Pseudomonadati</taxon>
        <taxon>Pseudomonadota</taxon>
        <taxon>Betaproteobacteria</taxon>
        <taxon>Burkholderiales</taxon>
        <taxon>Oxalobacteraceae</taxon>
        <taxon>Noviherbaspirillum</taxon>
    </lineage>
</organism>
<proteinExistence type="predicted"/>
<keyword evidence="2" id="KW-0288">FMN</keyword>
<evidence type="ECO:0000313" key="5">
    <source>
        <dbReference type="EMBL" id="OWW18110.1"/>
    </source>
</evidence>
<dbReference type="SUPFAM" id="SSF55469">
    <property type="entry name" value="FMN-dependent nitroreductase-like"/>
    <property type="match status" value="1"/>
</dbReference>
<dbReference type="InterPro" id="IPR050627">
    <property type="entry name" value="Nitroreductase/BluB"/>
</dbReference>
<dbReference type="PANTHER" id="PTHR23026">
    <property type="entry name" value="NADPH NITROREDUCTASE"/>
    <property type="match status" value="1"/>
</dbReference>
<dbReference type="Gene3D" id="3.40.109.10">
    <property type="entry name" value="NADH Oxidase"/>
    <property type="match status" value="1"/>
</dbReference>
<keyword evidence="6" id="KW-1185">Reference proteome</keyword>
<accession>A0A254T624</accession>